<dbReference type="InterPro" id="IPR005801">
    <property type="entry name" value="ADC_synthase"/>
</dbReference>
<evidence type="ECO:0000259" key="1">
    <source>
        <dbReference type="Pfam" id="PF00425"/>
    </source>
</evidence>
<dbReference type="PRINTS" id="PR00095">
    <property type="entry name" value="ANTSNTHASEI"/>
</dbReference>
<dbReference type="GO" id="GO:0009396">
    <property type="term" value="P:folic acid-containing compound biosynthetic process"/>
    <property type="evidence" value="ECO:0007669"/>
    <property type="project" value="InterPro"/>
</dbReference>
<dbReference type="PANTHER" id="PTHR11236">
    <property type="entry name" value="AMINOBENZOATE/ANTHRANILATE SYNTHASE"/>
    <property type="match status" value="1"/>
</dbReference>
<dbReference type="RefSeq" id="WP_095410209.1">
    <property type="nucleotide sequence ID" value="NZ_NQMX01000004.1"/>
</dbReference>
<organism evidence="2 3">
    <name type="scientific">Burkholderia ubonensis</name>
    <dbReference type="NCBI Taxonomy" id="101571"/>
    <lineage>
        <taxon>Bacteria</taxon>
        <taxon>Pseudomonadati</taxon>
        <taxon>Pseudomonadota</taxon>
        <taxon>Betaproteobacteria</taxon>
        <taxon>Burkholderiales</taxon>
        <taxon>Burkholderiaceae</taxon>
        <taxon>Burkholderia</taxon>
        <taxon>Burkholderia cepacia complex</taxon>
    </lineage>
</organism>
<gene>
    <name evidence="2" type="ORF">DF015_19390</name>
</gene>
<accession>A0AB74D9T6</accession>
<dbReference type="Gene3D" id="3.60.120.10">
    <property type="entry name" value="Anthranilate synthase"/>
    <property type="match status" value="1"/>
</dbReference>
<dbReference type="NCBIfam" id="TIGR00553">
    <property type="entry name" value="pabB"/>
    <property type="match status" value="1"/>
</dbReference>
<dbReference type="InterPro" id="IPR015890">
    <property type="entry name" value="Chorismate_C"/>
</dbReference>
<dbReference type="EMBL" id="QTNY01000013">
    <property type="protein sequence ID" value="RQP76108.1"/>
    <property type="molecule type" value="Genomic_DNA"/>
</dbReference>
<comment type="caution">
    <text evidence="2">The sequence shown here is derived from an EMBL/GenBank/DDBJ whole genome shotgun (WGS) entry which is preliminary data.</text>
</comment>
<evidence type="ECO:0000313" key="3">
    <source>
        <dbReference type="Proteomes" id="UP000273734"/>
    </source>
</evidence>
<sequence length="380" mass="41560">MVTCRFEDAIRGSAVVLHGFVKTISARTADELPQAIADIDHAQQEGRWIALKLAYSLGEWLEPALRAGGAHSASHATPRLTALVFDSASNEPAWKSMPADRSSRILGARPRIDFDEYREKIAAIKRSIENGDVYQINYTLPVDVSFEGHPEALYRNLINLHPVSHAAYIDDGESYVLSFSPELFLSRSGGILTSRPMKGTAPRHADAEADQMSARMLQASAKDRAENAMIVDLLRNDMGRIARTGSVAVDKLFELERYPSIWTLTSTISADIGHTPFFDVLRALFPCGSVVGAPKIAAMRGIRQLETADRGLYCGSIGWMAPNGDFSLNVAIRTLVLESNGAGVYGVGGGVVFDSEADLEWRECQWKSRVLGDVFGDAWT</sequence>
<dbReference type="Pfam" id="PF00425">
    <property type="entry name" value="Chorismate_bind"/>
    <property type="match status" value="1"/>
</dbReference>
<name>A0AB74D9T6_9BURK</name>
<feature type="domain" description="Chorismate-utilising enzyme C-terminal" evidence="1">
    <location>
        <begin position="114"/>
        <end position="367"/>
    </location>
</feature>
<dbReference type="GO" id="GO:0000162">
    <property type="term" value="P:L-tryptophan biosynthetic process"/>
    <property type="evidence" value="ECO:0007669"/>
    <property type="project" value="TreeGrafter"/>
</dbReference>
<dbReference type="GO" id="GO:0046820">
    <property type="term" value="F:4-amino-4-deoxychorismate synthase activity"/>
    <property type="evidence" value="ECO:0007669"/>
    <property type="project" value="UniProtKB-EC"/>
</dbReference>
<dbReference type="NCBIfam" id="NF005698">
    <property type="entry name" value="PRK07508.1"/>
    <property type="match status" value="1"/>
</dbReference>
<reference evidence="2 3" key="1">
    <citation type="submission" date="2018-08" db="EMBL/GenBank/DDBJ databases">
        <title>Comparative analysis of Burkholderia isolates from Puerto Rico.</title>
        <authorList>
            <person name="Hall C."/>
            <person name="Sahl J."/>
            <person name="Wagner D."/>
        </authorList>
    </citation>
    <scope>NUCLEOTIDE SEQUENCE [LARGE SCALE GENOMIC DNA]</scope>
    <source>
        <strain evidence="2 3">Bp8964</strain>
    </source>
</reference>
<evidence type="ECO:0000313" key="2">
    <source>
        <dbReference type="EMBL" id="RQP76108.1"/>
    </source>
</evidence>
<dbReference type="SUPFAM" id="SSF56322">
    <property type="entry name" value="ADC synthase"/>
    <property type="match status" value="1"/>
</dbReference>
<dbReference type="AlphaFoldDB" id="A0AB74D9T6"/>
<dbReference type="PANTHER" id="PTHR11236:SF50">
    <property type="entry name" value="AMINODEOXYCHORISMATE SYNTHASE COMPONENT 1"/>
    <property type="match status" value="1"/>
</dbReference>
<dbReference type="EC" id="2.6.1.85" evidence="2"/>
<protein>
    <submittedName>
        <fullName evidence="2">Aminodeoxychorismate synthase component I</fullName>
        <ecNumber evidence="2">2.6.1.85</ecNumber>
    </submittedName>
</protein>
<dbReference type="InterPro" id="IPR019999">
    <property type="entry name" value="Anth_synth_I-like"/>
</dbReference>
<keyword evidence="2" id="KW-0808">Transferase</keyword>
<keyword evidence="2" id="KW-0032">Aminotransferase</keyword>
<proteinExistence type="predicted"/>
<dbReference type="Proteomes" id="UP000273734">
    <property type="component" value="Unassembled WGS sequence"/>
</dbReference>
<dbReference type="InterPro" id="IPR005802">
    <property type="entry name" value="ADC_synth_comp_1"/>
</dbReference>